<evidence type="ECO:0000313" key="1">
    <source>
        <dbReference type="EMBL" id="MCM0620321.1"/>
    </source>
</evidence>
<comment type="caution">
    <text evidence="1">The sequence shown here is derived from an EMBL/GenBank/DDBJ whole genome shotgun (WGS) entry which is preliminary data.</text>
</comment>
<dbReference type="Pfam" id="PF04075">
    <property type="entry name" value="F420H2_quin_red"/>
    <property type="match status" value="1"/>
</dbReference>
<dbReference type="EMBL" id="JAMOIL010000009">
    <property type="protein sequence ID" value="MCM0620321.1"/>
    <property type="molecule type" value="Genomic_DNA"/>
</dbReference>
<organism evidence="1 2">
    <name type="scientific">Nocardioides bruguierae</name>
    <dbReference type="NCBI Taxonomy" id="2945102"/>
    <lineage>
        <taxon>Bacteria</taxon>
        <taxon>Bacillati</taxon>
        <taxon>Actinomycetota</taxon>
        <taxon>Actinomycetes</taxon>
        <taxon>Propionibacteriales</taxon>
        <taxon>Nocardioidaceae</taxon>
        <taxon>Nocardioides</taxon>
    </lineage>
</organism>
<dbReference type="RefSeq" id="WP_250826981.1">
    <property type="nucleotide sequence ID" value="NZ_JAMOIL010000009.1"/>
</dbReference>
<dbReference type="Gene3D" id="2.30.110.10">
    <property type="entry name" value="Electron Transport, Fmn-binding Protein, Chain A"/>
    <property type="match status" value="1"/>
</dbReference>
<dbReference type="NCBIfam" id="TIGR00026">
    <property type="entry name" value="hi_GC_TIGR00026"/>
    <property type="match status" value="1"/>
</dbReference>
<evidence type="ECO:0000313" key="2">
    <source>
        <dbReference type="Proteomes" id="UP001139485"/>
    </source>
</evidence>
<dbReference type="InterPro" id="IPR004378">
    <property type="entry name" value="F420H2_quin_Rdtase"/>
</dbReference>
<dbReference type="GO" id="GO:0016491">
    <property type="term" value="F:oxidoreductase activity"/>
    <property type="evidence" value="ECO:0007669"/>
    <property type="project" value="InterPro"/>
</dbReference>
<name>A0A9X2D6P8_9ACTN</name>
<dbReference type="AlphaFoldDB" id="A0A9X2D6P8"/>
<dbReference type="SUPFAM" id="SSF50475">
    <property type="entry name" value="FMN-binding split barrel"/>
    <property type="match status" value="1"/>
</dbReference>
<protein>
    <submittedName>
        <fullName evidence="1">Nitroreductase family deazaflavin-dependent oxidoreductase</fullName>
    </submittedName>
</protein>
<dbReference type="Proteomes" id="UP001139485">
    <property type="component" value="Unassembled WGS sequence"/>
</dbReference>
<keyword evidence="2" id="KW-1185">Reference proteome</keyword>
<gene>
    <name evidence="1" type="ORF">M8330_08425</name>
</gene>
<accession>A0A9X2D6P8</accession>
<sequence>MASNPVARLLRTRWAVRAPIPLFRHGLGFLLGPRMLMLEHVGRTSGEPRYAVLEVVEREDDDHLLVASGLGRRSQWFRNLTATPACHVSTGRRRRVPATAAELSPTDRDAALARYAARNPRAWHALESGMQRLADERGEALDIPLVRLSLAP</sequence>
<dbReference type="InterPro" id="IPR012349">
    <property type="entry name" value="Split_barrel_FMN-bd"/>
</dbReference>
<proteinExistence type="predicted"/>
<reference evidence="1" key="1">
    <citation type="submission" date="2022-05" db="EMBL/GenBank/DDBJ databases">
        <authorList>
            <person name="Tuo L."/>
        </authorList>
    </citation>
    <scope>NUCLEOTIDE SEQUENCE</scope>
    <source>
        <strain evidence="1">BSK12Z-4</strain>
    </source>
</reference>